<evidence type="ECO:0000259" key="6">
    <source>
        <dbReference type="Pfam" id="PF01625"/>
    </source>
</evidence>
<dbReference type="NCBIfam" id="TIGR00401">
    <property type="entry name" value="msrA"/>
    <property type="match status" value="1"/>
</dbReference>
<dbReference type="SUPFAM" id="SSF55068">
    <property type="entry name" value="Peptide methionine sulfoxide reductase"/>
    <property type="match status" value="1"/>
</dbReference>
<evidence type="ECO:0000256" key="3">
    <source>
        <dbReference type="ARBA" id="ARBA00047806"/>
    </source>
</evidence>
<dbReference type="PANTHER" id="PTHR42799">
    <property type="entry name" value="MITOCHONDRIAL PEPTIDE METHIONINE SULFOXIDE REDUCTASE"/>
    <property type="match status" value="1"/>
</dbReference>
<gene>
    <name evidence="5 7" type="primary">msrA</name>
    <name evidence="7" type="ORF">N8M53_11365</name>
</gene>
<dbReference type="Gene3D" id="3.30.1060.10">
    <property type="entry name" value="Peptide methionine sulphoxide reductase MsrA"/>
    <property type="match status" value="1"/>
</dbReference>
<dbReference type="GO" id="GO:0005737">
    <property type="term" value="C:cytoplasm"/>
    <property type="evidence" value="ECO:0007669"/>
    <property type="project" value="TreeGrafter"/>
</dbReference>
<comment type="catalytic activity">
    <reaction evidence="4 5">
        <text>[thioredoxin]-disulfide + L-methionine + H2O = L-methionine (S)-S-oxide + [thioredoxin]-dithiol</text>
        <dbReference type="Rhea" id="RHEA:19993"/>
        <dbReference type="Rhea" id="RHEA-COMP:10698"/>
        <dbReference type="Rhea" id="RHEA-COMP:10700"/>
        <dbReference type="ChEBI" id="CHEBI:15377"/>
        <dbReference type="ChEBI" id="CHEBI:29950"/>
        <dbReference type="ChEBI" id="CHEBI:50058"/>
        <dbReference type="ChEBI" id="CHEBI:57844"/>
        <dbReference type="ChEBI" id="CHEBI:58772"/>
        <dbReference type="EC" id="1.8.4.11"/>
    </reaction>
</comment>
<evidence type="ECO:0000313" key="7">
    <source>
        <dbReference type="EMBL" id="WBA08395.1"/>
    </source>
</evidence>
<dbReference type="EC" id="1.8.4.11" evidence="5"/>
<dbReference type="AlphaFoldDB" id="A0AA47KK38"/>
<dbReference type="PANTHER" id="PTHR42799:SF2">
    <property type="entry name" value="MITOCHONDRIAL PEPTIDE METHIONINE SULFOXIDE REDUCTASE"/>
    <property type="match status" value="1"/>
</dbReference>
<keyword evidence="2 5" id="KW-0560">Oxidoreductase</keyword>
<comment type="catalytic activity">
    <reaction evidence="3 5">
        <text>L-methionyl-[protein] + [thioredoxin]-disulfide + H2O = L-methionyl-(S)-S-oxide-[protein] + [thioredoxin]-dithiol</text>
        <dbReference type="Rhea" id="RHEA:14217"/>
        <dbReference type="Rhea" id="RHEA-COMP:10698"/>
        <dbReference type="Rhea" id="RHEA-COMP:10700"/>
        <dbReference type="Rhea" id="RHEA-COMP:12313"/>
        <dbReference type="Rhea" id="RHEA-COMP:12315"/>
        <dbReference type="ChEBI" id="CHEBI:15377"/>
        <dbReference type="ChEBI" id="CHEBI:16044"/>
        <dbReference type="ChEBI" id="CHEBI:29950"/>
        <dbReference type="ChEBI" id="CHEBI:44120"/>
        <dbReference type="ChEBI" id="CHEBI:50058"/>
        <dbReference type="EC" id="1.8.4.11"/>
    </reaction>
</comment>
<name>A0AA47KK38_9GAMM</name>
<evidence type="ECO:0000256" key="1">
    <source>
        <dbReference type="ARBA" id="ARBA00005591"/>
    </source>
</evidence>
<dbReference type="GO" id="GO:0034599">
    <property type="term" value="P:cellular response to oxidative stress"/>
    <property type="evidence" value="ECO:0007669"/>
    <property type="project" value="TreeGrafter"/>
</dbReference>
<accession>A0AA47KK38</accession>
<dbReference type="InterPro" id="IPR002569">
    <property type="entry name" value="Met_Sox_Rdtase_MsrA_dom"/>
</dbReference>
<dbReference type="InterPro" id="IPR050162">
    <property type="entry name" value="MsrA_MetSO_reductase"/>
</dbReference>
<dbReference type="EMBL" id="CP114588">
    <property type="protein sequence ID" value="WBA08395.1"/>
    <property type="molecule type" value="Genomic_DNA"/>
</dbReference>
<dbReference type="FunFam" id="3.30.1060.10:FF:000001">
    <property type="entry name" value="Peptide methionine sulfoxide reductase MsrA"/>
    <property type="match status" value="1"/>
</dbReference>
<dbReference type="InterPro" id="IPR036509">
    <property type="entry name" value="Met_Sox_Rdtase_MsrA_sf"/>
</dbReference>
<organism evidence="7 8">
    <name type="scientific">Salinivibrio kushneri</name>
    <dbReference type="NCBI Taxonomy" id="1908198"/>
    <lineage>
        <taxon>Bacteria</taxon>
        <taxon>Pseudomonadati</taxon>
        <taxon>Pseudomonadota</taxon>
        <taxon>Gammaproteobacteria</taxon>
        <taxon>Vibrionales</taxon>
        <taxon>Vibrionaceae</taxon>
        <taxon>Salinivibrio</taxon>
    </lineage>
</organism>
<dbReference type="Pfam" id="PF01625">
    <property type="entry name" value="PMSR"/>
    <property type="match status" value="1"/>
</dbReference>
<dbReference type="GO" id="GO:0008113">
    <property type="term" value="F:peptide-methionine (S)-S-oxide reductase activity"/>
    <property type="evidence" value="ECO:0007669"/>
    <property type="project" value="UniProtKB-UniRule"/>
</dbReference>
<proteinExistence type="inferred from homology"/>
<feature type="active site" evidence="5">
    <location>
        <position position="53"/>
    </location>
</feature>
<evidence type="ECO:0000313" key="8">
    <source>
        <dbReference type="Proteomes" id="UP001164748"/>
    </source>
</evidence>
<comment type="function">
    <text evidence="5">Has an important function as a repair enzyme for proteins that have been inactivated by oxidation. Catalyzes the reversible oxidation-reduction of methionine sulfoxide in proteins to methionine.</text>
</comment>
<sequence>MPMSMQSSFIQPENAIADRTDPIIPAEPHAVYNQPITATPAAGQKQVIFGMGCFWGAERKWWQQPGVVMTSVGYSGGVTQHPRYQDVCTGQTGHAEVVNVIFDPSVVSLDTLLAVFWENHDPTQGMRQGNDVGPQYRSAIYYCDPADKASVEASLATYQAALREAGKPDAVTTEIAPAGAYYFAETDHQQYLHKNPQGYCGLGGTGVCFPPQ</sequence>
<comment type="similarity">
    <text evidence="1 5">Belongs to the MsrA Met sulfoxide reductase family.</text>
</comment>
<evidence type="ECO:0000256" key="2">
    <source>
        <dbReference type="ARBA" id="ARBA00023002"/>
    </source>
</evidence>
<feature type="domain" description="Peptide methionine sulphoxide reductase MsrA" evidence="6">
    <location>
        <begin position="46"/>
        <end position="200"/>
    </location>
</feature>
<dbReference type="HAMAP" id="MF_01401">
    <property type="entry name" value="MsrA"/>
    <property type="match status" value="1"/>
</dbReference>
<protein>
    <recommendedName>
        <fullName evidence="5">Peptide methionine sulfoxide reductase MsrA</fullName>
        <shortName evidence="5">Protein-methionine-S-oxide reductase</shortName>
        <ecNumber evidence="5">1.8.4.11</ecNumber>
    </recommendedName>
    <alternativeName>
        <fullName evidence="5">Peptide-methionine (S)-S-oxide reductase</fullName>
        <shortName evidence="5">Peptide Met(O) reductase</shortName>
    </alternativeName>
</protein>
<evidence type="ECO:0000256" key="5">
    <source>
        <dbReference type="HAMAP-Rule" id="MF_01401"/>
    </source>
</evidence>
<reference evidence="7" key="1">
    <citation type="submission" date="2022-09" db="EMBL/GenBank/DDBJ databases">
        <authorList>
            <person name="Li Z.-J."/>
        </authorList>
    </citation>
    <scope>NUCLEOTIDE SEQUENCE</scope>
    <source>
        <strain evidence="7">TGB11</strain>
    </source>
</reference>
<evidence type="ECO:0000256" key="4">
    <source>
        <dbReference type="ARBA" id="ARBA00048782"/>
    </source>
</evidence>
<dbReference type="Proteomes" id="UP001164748">
    <property type="component" value="Chromosome"/>
</dbReference>